<name>A0A067P8S5_9AGAM</name>
<dbReference type="HOGENOM" id="CLU_1661030_0_0_1"/>
<dbReference type="EMBL" id="KL197751">
    <property type="protein sequence ID" value="KDQ51179.1"/>
    <property type="molecule type" value="Genomic_DNA"/>
</dbReference>
<keyword evidence="2" id="KW-1185">Reference proteome</keyword>
<reference evidence="2" key="1">
    <citation type="journal article" date="2014" name="Proc. Natl. Acad. Sci. U.S.A.">
        <title>Extensive sampling of basidiomycete genomes demonstrates inadequacy of the white-rot/brown-rot paradigm for wood decay fungi.</title>
        <authorList>
            <person name="Riley R."/>
            <person name="Salamov A.A."/>
            <person name="Brown D.W."/>
            <person name="Nagy L.G."/>
            <person name="Floudas D."/>
            <person name="Held B.W."/>
            <person name="Levasseur A."/>
            <person name="Lombard V."/>
            <person name="Morin E."/>
            <person name="Otillar R."/>
            <person name="Lindquist E.A."/>
            <person name="Sun H."/>
            <person name="LaButti K.M."/>
            <person name="Schmutz J."/>
            <person name="Jabbour D."/>
            <person name="Luo H."/>
            <person name="Baker S.E."/>
            <person name="Pisabarro A.G."/>
            <person name="Walton J.D."/>
            <person name="Blanchette R.A."/>
            <person name="Henrissat B."/>
            <person name="Martin F."/>
            <person name="Cullen D."/>
            <person name="Hibbett D.S."/>
            <person name="Grigoriev I.V."/>
        </authorList>
    </citation>
    <scope>NUCLEOTIDE SEQUENCE [LARGE SCALE GENOMIC DNA]</scope>
    <source>
        <strain evidence="2">MUCL 33604</strain>
    </source>
</reference>
<accession>A0A067P8S5</accession>
<proteinExistence type="predicted"/>
<dbReference type="Proteomes" id="UP000027265">
    <property type="component" value="Unassembled WGS sequence"/>
</dbReference>
<dbReference type="InParanoid" id="A0A067P8S5"/>
<sequence>MALGKHTTGSYMVLSDLRGRHVFRFIRTPFLDETRGVHVGECPRLAVPFPSLRDDGSHQADVSSDRFNSTPLAPLFDISGVLGNGCGLDALYKRATVSLERRSSFPIFAVVHPSIQQLREAQGSSPWDLLSPRSSPRGVIRGDYEIHIALVRIRSGPVP</sequence>
<evidence type="ECO:0000313" key="1">
    <source>
        <dbReference type="EMBL" id="KDQ51179.1"/>
    </source>
</evidence>
<gene>
    <name evidence="1" type="ORF">JAAARDRAFT_539793</name>
</gene>
<dbReference type="AlphaFoldDB" id="A0A067P8S5"/>
<evidence type="ECO:0000313" key="2">
    <source>
        <dbReference type="Proteomes" id="UP000027265"/>
    </source>
</evidence>
<protein>
    <submittedName>
        <fullName evidence="1">Uncharacterized protein</fullName>
    </submittedName>
</protein>
<organism evidence="1 2">
    <name type="scientific">Jaapia argillacea MUCL 33604</name>
    <dbReference type="NCBI Taxonomy" id="933084"/>
    <lineage>
        <taxon>Eukaryota</taxon>
        <taxon>Fungi</taxon>
        <taxon>Dikarya</taxon>
        <taxon>Basidiomycota</taxon>
        <taxon>Agaricomycotina</taxon>
        <taxon>Agaricomycetes</taxon>
        <taxon>Agaricomycetidae</taxon>
        <taxon>Jaapiales</taxon>
        <taxon>Jaapiaceae</taxon>
        <taxon>Jaapia</taxon>
    </lineage>
</organism>